<evidence type="ECO:0000256" key="1">
    <source>
        <dbReference type="SAM" id="MobiDB-lite"/>
    </source>
</evidence>
<gene>
    <name evidence="2" type="ORF">BINO364_LOCUS14897</name>
</gene>
<evidence type="ECO:0000313" key="2">
    <source>
        <dbReference type="EMBL" id="CAH0729846.1"/>
    </source>
</evidence>
<feature type="compositionally biased region" description="Basic and acidic residues" evidence="1">
    <location>
        <begin position="47"/>
        <end position="65"/>
    </location>
</feature>
<dbReference type="AlphaFoldDB" id="A0A8J9V0F4"/>
<name>A0A8J9V0F4_9NEOP</name>
<dbReference type="EMBL" id="OV170228">
    <property type="protein sequence ID" value="CAH0729846.1"/>
    <property type="molecule type" value="Genomic_DNA"/>
</dbReference>
<proteinExistence type="predicted"/>
<feature type="compositionally biased region" description="Basic residues" evidence="1">
    <location>
        <begin position="127"/>
        <end position="150"/>
    </location>
</feature>
<protein>
    <submittedName>
        <fullName evidence="2">Uncharacterized protein</fullName>
    </submittedName>
</protein>
<organism evidence="2 3">
    <name type="scientific">Brenthis ino</name>
    <name type="common">lesser marbled fritillary</name>
    <dbReference type="NCBI Taxonomy" id="405034"/>
    <lineage>
        <taxon>Eukaryota</taxon>
        <taxon>Metazoa</taxon>
        <taxon>Ecdysozoa</taxon>
        <taxon>Arthropoda</taxon>
        <taxon>Hexapoda</taxon>
        <taxon>Insecta</taxon>
        <taxon>Pterygota</taxon>
        <taxon>Neoptera</taxon>
        <taxon>Endopterygota</taxon>
        <taxon>Lepidoptera</taxon>
        <taxon>Glossata</taxon>
        <taxon>Ditrysia</taxon>
        <taxon>Papilionoidea</taxon>
        <taxon>Nymphalidae</taxon>
        <taxon>Heliconiinae</taxon>
        <taxon>Argynnini</taxon>
        <taxon>Brenthis</taxon>
    </lineage>
</organism>
<dbReference type="Proteomes" id="UP000838878">
    <property type="component" value="Chromosome 8"/>
</dbReference>
<feature type="region of interest" description="Disordered" evidence="1">
    <location>
        <begin position="127"/>
        <end position="191"/>
    </location>
</feature>
<sequence length="205" mass="22975">MKFEVFSSHGNRVPHKRYDIENGYPYVVGVRGRDLRADGRARIRTRDGARRVARRGEQGARRGRGEQPGAGIFKAELRDDISENGKTKLMDETVLVSLQLRHDRLTLSVGRRILNIDVGLRSRVRGGVRSRRSGGRGRFRRGPGGRRPRERRAAADPRPRRPLASLRALSRAAANPAGPRRSPPADSKSAATNQRTVCVAYLYEY</sequence>
<feature type="compositionally biased region" description="Low complexity" evidence="1">
    <location>
        <begin position="162"/>
        <end position="179"/>
    </location>
</feature>
<accession>A0A8J9V0F4</accession>
<feature type="region of interest" description="Disordered" evidence="1">
    <location>
        <begin position="47"/>
        <end position="73"/>
    </location>
</feature>
<evidence type="ECO:0000313" key="3">
    <source>
        <dbReference type="Proteomes" id="UP000838878"/>
    </source>
</evidence>
<feature type="non-terminal residue" evidence="2">
    <location>
        <position position="205"/>
    </location>
</feature>
<keyword evidence="3" id="KW-1185">Reference proteome</keyword>
<reference evidence="2" key="1">
    <citation type="submission" date="2021-12" db="EMBL/GenBank/DDBJ databases">
        <authorList>
            <person name="Martin H S."/>
        </authorList>
    </citation>
    <scope>NUCLEOTIDE SEQUENCE</scope>
</reference>